<organism evidence="3 4">
    <name type="scientific">Noviherbaspirillum humi</name>
    <dbReference type="NCBI Taxonomy" id="1688639"/>
    <lineage>
        <taxon>Bacteria</taxon>
        <taxon>Pseudomonadati</taxon>
        <taxon>Pseudomonadota</taxon>
        <taxon>Betaproteobacteria</taxon>
        <taxon>Burkholderiales</taxon>
        <taxon>Oxalobacteraceae</taxon>
        <taxon>Noviherbaspirillum</taxon>
    </lineage>
</organism>
<dbReference type="AlphaFoldDB" id="A0A239IU01"/>
<protein>
    <recommendedName>
        <fullName evidence="2">Urease accessory protein UreH-like transmembrane domain-containing protein</fullName>
    </recommendedName>
</protein>
<evidence type="ECO:0000313" key="4">
    <source>
        <dbReference type="Proteomes" id="UP000198284"/>
    </source>
</evidence>
<evidence type="ECO:0000313" key="3">
    <source>
        <dbReference type="EMBL" id="SNS96862.1"/>
    </source>
</evidence>
<feature type="domain" description="Urease accessory protein UreH-like transmembrane" evidence="2">
    <location>
        <begin position="13"/>
        <end position="234"/>
    </location>
</feature>
<gene>
    <name evidence="3" type="ORF">SAMN06265795_110115</name>
</gene>
<dbReference type="EMBL" id="FZOT01000010">
    <property type="protein sequence ID" value="SNS96862.1"/>
    <property type="molecule type" value="Genomic_DNA"/>
</dbReference>
<reference evidence="3 4" key="1">
    <citation type="submission" date="2017-06" db="EMBL/GenBank/DDBJ databases">
        <authorList>
            <person name="Kim H.J."/>
            <person name="Triplett B.A."/>
        </authorList>
    </citation>
    <scope>NUCLEOTIDE SEQUENCE [LARGE SCALE GENOMIC DNA]</scope>
    <source>
        <strain evidence="3 4">U15</strain>
    </source>
</reference>
<evidence type="ECO:0000256" key="1">
    <source>
        <dbReference type="SAM" id="Phobius"/>
    </source>
</evidence>
<proteinExistence type="predicted"/>
<feature type="transmembrane region" description="Helical" evidence="1">
    <location>
        <begin position="222"/>
        <end position="242"/>
    </location>
</feature>
<evidence type="ECO:0000259" key="2">
    <source>
        <dbReference type="Pfam" id="PF13386"/>
    </source>
</evidence>
<keyword evidence="4" id="KW-1185">Reference proteome</keyword>
<feature type="transmembrane region" description="Helical" evidence="1">
    <location>
        <begin position="188"/>
        <end position="210"/>
    </location>
</feature>
<sequence length="261" mass="26808">MFLATSPIALLPFFLIGLLGSVHCVGMCGGIVGALSAAGGKRRIPIAVAGGSAALSQAAAFDDALRVVSYNAGRLASYATAGAIAGGFSAGARALGLLSVVQTAGYWLASLMLVALGLTLMNVWQGLSHIERLGRVLWRRIQPLTRHFLPMDTPLRAFALGGLWGWLPCGMVYSMLTTAMLSGSAASGAAIMLAFGAGTLPMLFSLGMFGARLQAWTRSPRVRLAAGLLVLGFGLLGLARAATGGLPLGWLEALCLTPGAH</sequence>
<dbReference type="PANTHER" id="PTHR42208:SF1">
    <property type="entry name" value="HEAVY METAL TRANSPORTER"/>
    <property type="match status" value="1"/>
</dbReference>
<keyword evidence="1" id="KW-0812">Transmembrane</keyword>
<accession>A0A239IU01</accession>
<dbReference type="Pfam" id="PF13386">
    <property type="entry name" value="DsbD_2"/>
    <property type="match status" value="1"/>
</dbReference>
<dbReference type="RefSeq" id="WP_089400179.1">
    <property type="nucleotide sequence ID" value="NZ_FZOT01000010.1"/>
</dbReference>
<feature type="transmembrane region" description="Helical" evidence="1">
    <location>
        <begin position="155"/>
        <end position="176"/>
    </location>
</feature>
<dbReference type="OrthoDB" id="9798690at2"/>
<keyword evidence="1" id="KW-1133">Transmembrane helix</keyword>
<feature type="transmembrane region" description="Helical" evidence="1">
    <location>
        <begin position="104"/>
        <end position="124"/>
    </location>
</feature>
<dbReference type="PANTHER" id="PTHR42208">
    <property type="entry name" value="HEAVY METAL TRANSPORTER-RELATED"/>
    <property type="match status" value="1"/>
</dbReference>
<keyword evidence="1" id="KW-0472">Membrane</keyword>
<dbReference type="Proteomes" id="UP000198284">
    <property type="component" value="Unassembled WGS sequence"/>
</dbReference>
<dbReference type="InterPro" id="IPR039447">
    <property type="entry name" value="UreH-like_TM_dom"/>
</dbReference>
<name>A0A239IU01_9BURK</name>